<sequence length="110" mass="12238">MLGALKGALNRLIPRRRRQRSISSTESSEEEEVAPQYANLPIIDASELRATAIRSNVNGTAAYRDTEPISQRLKSGEFQNAASRLKVFSICSRRFVESSSSKFSSFFPPV</sequence>
<name>A0AAW0AWZ3_9AGAR</name>
<evidence type="ECO:0000313" key="2">
    <source>
        <dbReference type="Proteomes" id="UP001362999"/>
    </source>
</evidence>
<dbReference type="Proteomes" id="UP001362999">
    <property type="component" value="Unassembled WGS sequence"/>
</dbReference>
<proteinExistence type="predicted"/>
<dbReference type="EMBL" id="JAWWNJ010000046">
    <property type="protein sequence ID" value="KAK7018137.1"/>
    <property type="molecule type" value="Genomic_DNA"/>
</dbReference>
<reference evidence="1 2" key="1">
    <citation type="journal article" date="2024" name="J Genomics">
        <title>Draft genome sequencing and assembly of Favolaschia claudopus CIRM-BRFM 2984 isolated from oak limbs.</title>
        <authorList>
            <person name="Navarro D."/>
            <person name="Drula E."/>
            <person name="Chaduli D."/>
            <person name="Cazenave R."/>
            <person name="Ahrendt S."/>
            <person name="Wang J."/>
            <person name="Lipzen A."/>
            <person name="Daum C."/>
            <person name="Barry K."/>
            <person name="Grigoriev I.V."/>
            <person name="Favel A."/>
            <person name="Rosso M.N."/>
            <person name="Martin F."/>
        </authorList>
    </citation>
    <scope>NUCLEOTIDE SEQUENCE [LARGE SCALE GENOMIC DNA]</scope>
    <source>
        <strain evidence="1 2">CIRM-BRFM 2984</strain>
    </source>
</reference>
<organism evidence="1 2">
    <name type="scientific">Favolaschia claudopus</name>
    <dbReference type="NCBI Taxonomy" id="2862362"/>
    <lineage>
        <taxon>Eukaryota</taxon>
        <taxon>Fungi</taxon>
        <taxon>Dikarya</taxon>
        <taxon>Basidiomycota</taxon>
        <taxon>Agaricomycotina</taxon>
        <taxon>Agaricomycetes</taxon>
        <taxon>Agaricomycetidae</taxon>
        <taxon>Agaricales</taxon>
        <taxon>Marasmiineae</taxon>
        <taxon>Mycenaceae</taxon>
        <taxon>Favolaschia</taxon>
    </lineage>
</organism>
<accession>A0AAW0AWZ3</accession>
<comment type="caution">
    <text evidence="1">The sequence shown here is derived from an EMBL/GenBank/DDBJ whole genome shotgun (WGS) entry which is preliminary data.</text>
</comment>
<protein>
    <submittedName>
        <fullName evidence="1">Uncharacterized protein</fullName>
    </submittedName>
</protein>
<dbReference type="AlphaFoldDB" id="A0AAW0AWZ3"/>
<evidence type="ECO:0000313" key="1">
    <source>
        <dbReference type="EMBL" id="KAK7018137.1"/>
    </source>
</evidence>
<keyword evidence="2" id="KW-1185">Reference proteome</keyword>
<gene>
    <name evidence="1" type="ORF">R3P38DRAFT_2783994</name>
</gene>